<dbReference type="Proteomes" id="UP000651977">
    <property type="component" value="Unassembled WGS sequence"/>
</dbReference>
<evidence type="ECO:0000259" key="7">
    <source>
        <dbReference type="PROSITE" id="PS50885"/>
    </source>
</evidence>
<evidence type="ECO:0000313" key="8">
    <source>
        <dbReference type="EMBL" id="GGB15776.1"/>
    </source>
</evidence>
<dbReference type="RefSeq" id="WP_055734575.1">
    <property type="nucleotide sequence ID" value="NZ_BMDY01000021.1"/>
</dbReference>
<dbReference type="CDD" id="cd11386">
    <property type="entry name" value="MCP_signal"/>
    <property type="match status" value="1"/>
</dbReference>
<keyword evidence="5" id="KW-1133">Transmembrane helix</keyword>
<dbReference type="CDD" id="cd06225">
    <property type="entry name" value="HAMP"/>
    <property type="match status" value="1"/>
</dbReference>
<dbReference type="Pfam" id="PF00672">
    <property type="entry name" value="HAMP"/>
    <property type="match status" value="1"/>
</dbReference>
<protein>
    <submittedName>
        <fullName evidence="8">Chemotaxis transducer</fullName>
    </submittedName>
</protein>
<name>A0ABQ1I6W1_9ALTE</name>
<comment type="similarity">
    <text evidence="3">Belongs to the methyl-accepting chemotaxis (MCP) protein family.</text>
</comment>
<sequence length="542" mass="58875">MKLSSLRFKYSLVFALNAMMLIVVSLIGYNVGVNTTNNLRSIENKVLPAIAAVLNADRDLYQARVAELDMLAGDQADFQGFQADYQENAQQALDRMLKFQALLADYPQAAQGLESFQQRFQSWKQQSSEVFALNKSDPAKALELSTGASLTSFNQLRELYNTATESAEALAKEIEQRSESEVTTQLTILAIIAIVSVGLSVIIAYFGPKILVTSINQITQRITEITQGDGDLTQRLEVKSQNEMGELANSFNQFVDLLEGLISRVNGFSKELSHSIAGISQKSEQTTEVSQEQNQSVEMIATAVTEMAAAIREVANNANHTAEEINTVNSQTEQGQNITKQSVEQITLLSNTVQEASQVVENLSQESDRIASVLDVIRGIAEQTNLLALNAAIEAARAGEQGRGFAVVADEVRSLASKTQQSTEDIQKMIEALQTGVTRAVDAIAKGSSVAEGTVQLAEQTLEALNQILDSTSRVSEVSTATATSTEEQSHVTEDINRNLTELTDKTRINLENATESLADAKQALGQAGSLNQQLQRFKVSA</sequence>
<feature type="transmembrane region" description="Helical" evidence="5">
    <location>
        <begin position="186"/>
        <end position="207"/>
    </location>
</feature>
<keyword evidence="5" id="KW-0472">Membrane</keyword>
<keyword evidence="5" id="KW-0812">Transmembrane</keyword>
<keyword evidence="9" id="KW-1185">Reference proteome</keyword>
<dbReference type="Pfam" id="PF12729">
    <property type="entry name" value="4HB_MCP_1"/>
    <property type="match status" value="1"/>
</dbReference>
<dbReference type="InterPro" id="IPR004089">
    <property type="entry name" value="MCPsignal_dom"/>
</dbReference>
<feature type="domain" description="Methyl-accepting transducer" evidence="6">
    <location>
        <begin position="268"/>
        <end position="504"/>
    </location>
</feature>
<dbReference type="PANTHER" id="PTHR32089:SF112">
    <property type="entry name" value="LYSOZYME-LIKE PROTEIN-RELATED"/>
    <property type="match status" value="1"/>
</dbReference>
<accession>A0ABQ1I6W1</accession>
<proteinExistence type="inferred from homology"/>
<dbReference type="PANTHER" id="PTHR32089">
    <property type="entry name" value="METHYL-ACCEPTING CHEMOTAXIS PROTEIN MCPB"/>
    <property type="match status" value="1"/>
</dbReference>
<dbReference type="Pfam" id="PF00015">
    <property type="entry name" value="MCPsignal"/>
    <property type="match status" value="1"/>
</dbReference>
<reference evidence="9" key="1">
    <citation type="journal article" date="2019" name="Int. J. Syst. Evol. Microbiol.">
        <title>The Global Catalogue of Microorganisms (GCM) 10K type strain sequencing project: providing services to taxonomists for standard genome sequencing and annotation.</title>
        <authorList>
            <consortium name="The Broad Institute Genomics Platform"/>
            <consortium name="The Broad Institute Genome Sequencing Center for Infectious Disease"/>
            <person name="Wu L."/>
            <person name="Ma J."/>
        </authorList>
    </citation>
    <scope>NUCLEOTIDE SEQUENCE [LARGE SCALE GENOMIC DNA]</scope>
    <source>
        <strain evidence="9">CGMCC 1.10131</strain>
    </source>
</reference>
<keyword evidence="2 4" id="KW-0807">Transducer</keyword>
<evidence type="ECO:0000256" key="4">
    <source>
        <dbReference type="PROSITE-ProRule" id="PRU00284"/>
    </source>
</evidence>
<comment type="subcellular location">
    <subcellularLocation>
        <location evidence="1">Membrane</location>
    </subcellularLocation>
</comment>
<feature type="domain" description="HAMP" evidence="7">
    <location>
        <begin position="209"/>
        <end position="263"/>
    </location>
</feature>
<dbReference type="PROSITE" id="PS50885">
    <property type="entry name" value="HAMP"/>
    <property type="match status" value="1"/>
</dbReference>
<evidence type="ECO:0000313" key="9">
    <source>
        <dbReference type="Proteomes" id="UP000651977"/>
    </source>
</evidence>
<dbReference type="SMART" id="SM00283">
    <property type="entry name" value="MA"/>
    <property type="match status" value="1"/>
</dbReference>
<evidence type="ECO:0000256" key="5">
    <source>
        <dbReference type="SAM" id="Phobius"/>
    </source>
</evidence>
<dbReference type="PROSITE" id="PS50111">
    <property type="entry name" value="CHEMOTAXIS_TRANSDUC_2"/>
    <property type="match status" value="1"/>
</dbReference>
<evidence type="ECO:0000256" key="2">
    <source>
        <dbReference type="ARBA" id="ARBA00023224"/>
    </source>
</evidence>
<dbReference type="SUPFAM" id="SSF58104">
    <property type="entry name" value="Methyl-accepting chemotaxis protein (MCP) signaling domain"/>
    <property type="match status" value="1"/>
</dbReference>
<evidence type="ECO:0000256" key="3">
    <source>
        <dbReference type="ARBA" id="ARBA00029447"/>
    </source>
</evidence>
<organism evidence="8 9">
    <name type="scientific">Agarivorans gilvus</name>
    <dbReference type="NCBI Taxonomy" id="680279"/>
    <lineage>
        <taxon>Bacteria</taxon>
        <taxon>Pseudomonadati</taxon>
        <taxon>Pseudomonadota</taxon>
        <taxon>Gammaproteobacteria</taxon>
        <taxon>Alteromonadales</taxon>
        <taxon>Alteromonadaceae</taxon>
        <taxon>Agarivorans</taxon>
    </lineage>
</organism>
<dbReference type="Gene3D" id="1.10.287.950">
    <property type="entry name" value="Methyl-accepting chemotaxis protein"/>
    <property type="match status" value="1"/>
</dbReference>
<comment type="caution">
    <text evidence="8">The sequence shown here is derived from an EMBL/GenBank/DDBJ whole genome shotgun (WGS) entry which is preliminary data.</text>
</comment>
<dbReference type="EMBL" id="BMDY01000021">
    <property type="protein sequence ID" value="GGB15776.1"/>
    <property type="molecule type" value="Genomic_DNA"/>
</dbReference>
<evidence type="ECO:0000259" key="6">
    <source>
        <dbReference type="PROSITE" id="PS50111"/>
    </source>
</evidence>
<dbReference type="InterPro" id="IPR024478">
    <property type="entry name" value="HlyB_4HB_MCP"/>
</dbReference>
<dbReference type="InterPro" id="IPR003660">
    <property type="entry name" value="HAMP_dom"/>
</dbReference>
<dbReference type="SMART" id="SM00304">
    <property type="entry name" value="HAMP"/>
    <property type="match status" value="1"/>
</dbReference>
<evidence type="ECO:0000256" key="1">
    <source>
        <dbReference type="ARBA" id="ARBA00004370"/>
    </source>
</evidence>
<feature type="transmembrane region" description="Helical" evidence="5">
    <location>
        <begin position="12"/>
        <end position="31"/>
    </location>
</feature>
<gene>
    <name evidence="8" type="ORF">GCM10007414_31560</name>
</gene>